<dbReference type="OrthoDB" id="21400at2"/>
<name>D6YVB4_WADCW</name>
<keyword evidence="1" id="KW-0812">Transmembrane</keyword>
<dbReference type="KEGG" id="wch:wcw_0708"/>
<keyword evidence="3" id="KW-1185">Reference proteome</keyword>
<accession>D6YVB4</accession>
<reference evidence="2 3" key="1">
    <citation type="journal article" date="2010" name="PLoS ONE">
        <title>The Waddlia genome: a window into chlamydial biology.</title>
        <authorList>
            <person name="Bertelli C."/>
            <person name="Collyn F."/>
            <person name="Croxatto A."/>
            <person name="Ruckert C."/>
            <person name="Polkinghorne A."/>
            <person name="Kebbi-Beghdadi C."/>
            <person name="Goesmann A."/>
            <person name="Vaughan L."/>
            <person name="Greub G."/>
        </authorList>
    </citation>
    <scope>NUCLEOTIDE SEQUENCE [LARGE SCALE GENOMIC DNA]</scope>
    <source>
        <strain evidence="3">ATCC VR-1470 / WSU 86-1044</strain>
    </source>
</reference>
<evidence type="ECO:0000313" key="3">
    <source>
        <dbReference type="Proteomes" id="UP000001505"/>
    </source>
</evidence>
<protein>
    <submittedName>
        <fullName evidence="2">Conserved membrane-associated protein</fullName>
    </submittedName>
</protein>
<gene>
    <name evidence="2" type="ordered locus">wcw_0708</name>
</gene>
<dbReference type="EMBL" id="CP001928">
    <property type="protein sequence ID" value="ADI38075.1"/>
    <property type="molecule type" value="Genomic_DNA"/>
</dbReference>
<dbReference type="HOGENOM" id="CLU_1249631_0_0_0"/>
<organism evidence="2 3">
    <name type="scientific">Waddlia chondrophila (strain ATCC VR-1470 / WSU 86-1044)</name>
    <dbReference type="NCBI Taxonomy" id="716544"/>
    <lineage>
        <taxon>Bacteria</taxon>
        <taxon>Pseudomonadati</taxon>
        <taxon>Chlamydiota</taxon>
        <taxon>Chlamydiia</taxon>
        <taxon>Parachlamydiales</taxon>
        <taxon>Waddliaceae</taxon>
        <taxon>Waddlia</taxon>
    </lineage>
</organism>
<feature type="transmembrane region" description="Helical" evidence="1">
    <location>
        <begin position="12"/>
        <end position="35"/>
    </location>
</feature>
<dbReference type="RefSeq" id="WP_013181794.1">
    <property type="nucleotide sequence ID" value="NC_014225.1"/>
</dbReference>
<keyword evidence="1" id="KW-1133">Transmembrane helix</keyword>
<proteinExistence type="predicted"/>
<keyword evidence="1" id="KW-0472">Membrane</keyword>
<sequence length="209" mass="24146">MLIVAVTYQEIVYFGALLVLVLIGLIAVSIFNWWVSRNPTCPSPYTGSPLRRGSDIHWITAEKVLRFLYDRHEYHNRMFDLRKAAICRETGRIFPDAVNWYGTIKVDWSFISKRYPGDFVSWGSLAEVQQLHIVDMHESMEGFQTEFSSSTPSPRNIEKDYAYMSPGPLYVDLKTGILMGWKKVPETELEVLIVQKPIEKYLPGIDSKY</sequence>
<evidence type="ECO:0000313" key="2">
    <source>
        <dbReference type="EMBL" id="ADI38075.1"/>
    </source>
</evidence>
<dbReference type="eggNOG" id="ENOG5031RVK">
    <property type="taxonomic scope" value="Bacteria"/>
</dbReference>
<dbReference type="STRING" id="716544.wcw_0708"/>
<evidence type="ECO:0000256" key="1">
    <source>
        <dbReference type="SAM" id="Phobius"/>
    </source>
</evidence>
<dbReference type="Proteomes" id="UP000001505">
    <property type="component" value="Chromosome"/>
</dbReference>
<dbReference type="AlphaFoldDB" id="D6YVB4"/>